<proteinExistence type="predicted"/>
<feature type="region of interest" description="Disordered" evidence="1">
    <location>
        <begin position="605"/>
        <end position="628"/>
    </location>
</feature>
<name>A0A7G1IBI7_MYCKA</name>
<feature type="compositionally biased region" description="Basic residues" evidence="1">
    <location>
        <begin position="495"/>
        <end position="508"/>
    </location>
</feature>
<sequence length="628" mass="66657">MTVSATKRSTAAIVGVYNTRQGRRLDGETSRSLAVEAIRGALDDAGVDLDDVDGISAGALSTALIYDLRLGPAWQGLGFGIGMITEAVTAIEHGMADVVVLVAAQAGEYRDHAATAPWTRPENEFVAPWGMFTAAEFALIARRHMHVYGTTREQLSIVAATIRNNGSRNPEAVYYQRGPFTPEDITASRPIAEPFHLLDCATTSEGGCAMVVANLDKVQVARLPIYVLGSGADHYGPSYQHPPAWDLAGRRGDYVNGAVGARAANRAFAHSGLRRDEVDVLELYDPFSFEIIRQLEAFGFCGPGEGGPFVADGHIAVGGSHPVTTDGGTMSFSHAGRNPQMMQRAIRAVEQLRGEAGALQVPDARIALCSNGERVHCSPRCSSSEPNRDEFGRGVAAAERAGAAPEQSAQRSFLGRMPSRRAALSTLPGVRRRAFPAGRALPAVSDRESHLDAQCRGRRNIQLDSGLPAGDARVRATICAGDRHARRGLPDADQHRRHSTGGSGHRHAGASAIPPSAYRPYAPVFHAVLDPCRSQLASLSVRKSTPDAPVAPLIAPSRTASADYASMCAPATSNSPLISGSAILHFLISMISPFRHSAVAEPVRCPNRAAAGRPSHTRGKNSAAHRGQ</sequence>
<dbReference type="PANTHER" id="PTHR42870:SF1">
    <property type="entry name" value="NON-SPECIFIC LIPID-TRANSFER PROTEIN-LIKE 2"/>
    <property type="match status" value="1"/>
</dbReference>
<feature type="region of interest" description="Disordered" evidence="1">
    <location>
        <begin position="485"/>
        <end position="512"/>
    </location>
</feature>
<dbReference type="CDD" id="cd00829">
    <property type="entry name" value="SCP-x_thiolase"/>
    <property type="match status" value="1"/>
</dbReference>
<dbReference type="AlphaFoldDB" id="A0A7G1IBI7"/>
<feature type="domain" description="Thiolase C-terminal" evidence="2">
    <location>
        <begin position="261"/>
        <end position="370"/>
    </location>
</feature>
<dbReference type="EMBL" id="AP023343">
    <property type="protein sequence ID" value="BCI88426.1"/>
    <property type="molecule type" value="Genomic_DNA"/>
</dbReference>
<dbReference type="GO" id="GO:0016746">
    <property type="term" value="F:acyltransferase activity"/>
    <property type="evidence" value="ECO:0007669"/>
    <property type="project" value="InterPro"/>
</dbReference>
<gene>
    <name evidence="3" type="ORF">NIIDMKKI_36320</name>
</gene>
<evidence type="ECO:0000259" key="2">
    <source>
        <dbReference type="Pfam" id="PF22691"/>
    </source>
</evidence>
<dbReference type="PANTHER" id="PTHR42870">
    <property type="entry name" value="ACETYL-COA C-ACETYLTRANSFERASE"/>
    <property type="match status" value="1"/>
</dbReference>
<dbReference type="Gene3D" id="3.40.47.10">
    <property type="match status" value="1"/>
</dbReference>
<reference evidence="3 4" key="1">
    <citation type="submission" date="2020-07" db="EMBL/GenBank/DDBJ databases">
        <title>Mycobacterium kansasii (former subtype) with zoonotic potential isolated from diseased indoor pet cat, Japan.</title>
        <authorList>
            <person name="Fukano H."/>
            <person name="Terazono T."/>
            <person name="Hoshino Y."/>
        </authorList>
    </citation>
    <scope>NUCLEOTIDE SEQUENCE [LARGE SCALE GENOMIC DNA]</scope>
    <source>
        <strain evidence="3 4">Kuro-I</strain>
    </source>
</reference>
<dbReference type="Pfam" id="PF22691">
    <property type="entry name" value="Thiolase_C_1"/>
    <property type="match status" value="1"/>
</dbReference>
<evidence type="ECO:0000313" key="4">
    <source>
        <dbReference type="Proteomes" id="UP000516380"/>
    </source>
</evidence>
<dbReference type="InterPro" id="IPR055140">
    <property type="entry name" value="Thiolase_C_2"/>
</dbReference>
<accession>A0A7G1IBI7</accession>
<evidence type="ECO:0000256" key="1">
    <source>
        <dbReference type="SAM" id="MobiDB-lite"/>
    </source>
</evidence>
<evidence type="ECO:0000313" key="3">
    <source>
        <dbReference type="EMBL" id="BCI88426.1"/>
    </source>
</evidence>
<protein>
    <recommendedName>
        <fullName evidence="2">Thiolase C-terminal domain-containing protein</fullName>
    </recommendedName>
</protein>
<keyword evidence="4" id="KW-1185">Reference proteome</keyword>
<dbReference type="Proteomes" id="UP000516380">
    <property type="component" value="Chromosome"/>
</dbReference>
<dbReference type="SUPFAM" id="SSF53901">
    <property type="entry name" value="Thiolase-like"/>
    <property type="match status" value="2"/>
</dbReference>
<dbReference type="InterPro" id="IPR016039">
    <property type="entry name" value="Thiolase-like"/>
</dbReference>
<organism evidence="3 4">
    <name type="scientific">Mycobacterium kansasii</name>
    <dbReference type="NCBI Taxonomy" id="1768"/>
    <lineage>
        <taxon>Bacteria</taxon>
        <taxon>Bacillati</taxon>
        <taxon>Actinomycetota</taxon>
        <taxon>Actinomycetes</taxon>
        <taxon>Mycobacteriales</taxon>
        <taxon>Mycobacteriaceae</taxon>
        <taxon>Mycobacterium</taxon>
    </lineage>
</organism>